<feature type="compositionally biased region" description="Low complexity" evidence="1">
    <location>
        <begin position="246"/>
        <end position="260"/>
    </location>
</feature>
<dbReference type="Proteomes" id="UP001187415">
    <property type="component" value="Unassembled WGS sequence"/>
</dbReference>
<feature type="region of interest" description="Disordered" evidence="1">
    <location>
        <begin position="1"/>
        <end position="138"/>
    </location>
</feature>
<keyword evidence="3" id="KW-1185">Reference proteome</keyword>
<protein>
    <submittedName>
        <fullName evidence="2">Uncharacterized protein</fullName>
    </submittedName>
</protein>
<reference evidence="2" key="1">
    <citation type="submission" date="2023-07" db="EMBL/GenBank/DDBJ databases">
        <title>Chromosome-level Genome Assembly of Striped Snakehead (Channa striata).</title>
        <authorList>
            <person name="Liu H."/>
        </authorList>
    </citation>
    <scope>NUCLEOTIDE SEQUENCE</scope>
    <source>
        <strain evidence="2">Gz</strain>
        <tissue evidence="2">Muscle</tissue>
    </source>
</reference>
<feature type="compositionally biased region" description="Basic and acidic residues" evidence="1">
    <location>
        <begin position="112"/>
        <end position="127"/>
    </location>
</feature>
<sequence>MRVGTRLNWPADGRRRKRSGVDPSDLCFRNMMFNQEKARVSPLSPRGRAPKTETGALRRAGIGGEARPTGHARGGPENADHGAETPKRFTRCSPTRPGAGVARRTAGAPGLDSDRPSDGDSQSQRERLRGKRARDARKLNMARTLARNYMPEGPRAARVLVERRPGAQKPSVRGIRSAATPPHEFCKRHLGEIEYAAMKLLADGHEREAFPGHRAEGVTERARRVVPPDSTGDLVSFTSGTWIAGSSRRTAATAAPTSRSRGPEEFSDLTRATATVRSAGPGTLRLFVVHLRRADEREAGDARRGAERVRGPADTLLVELANAWREP</sequence>
<gene>
    <name evidence="2" type="ORF">Q5P01_001026</name>
</gene>
<dbReference type="AlphaFoldDB" id="A0AA88IHX4"/>
<accession>A0AA88IHX4</accession>
<proteinExistence type="predicted"/>
<feature type="region of interest" description="Disordered" evidence="1">
    <location>
        <begin position="246"/>
        <end position="268"/>
    </location>
</feature>
<evidence type="ECO:0000256" key="1">
    <source>
        <dbReference type="SAM" id="MobiDB-lite"/>
    </source>
</evidence>
<feature type="compositionally biased region" description="Basic and acidic residues" evidence="1">
    <location>
        <begin position="78"/>
        <end position="87"/>
    </location>
</feature>
<dbReference type="EMBL" id="JAUPFM010000031">
    <property type="protein sequence ID" value="KAK2814646.1"/>
    <property type="molecule type" value="Genomic_DNA"/>
</dbReference>
<name>A0AA88IHX4_CHASR</name>
<comment type="caution">
    <text evidence="2">The sequence shown here is derived from an EMBL/GenBank/DDBJ whole genome shotgun (WGS) entry which is preliminary data.</text>
</comment>
<evidence type="ECO:0000313" key="2">
    <source>
        <dbReference type="EMBL" id="KAK2814646.1"/>
    </source>
</evidence>
<organism evidence="2 3">
    <name type="scientific">Channa striata</name>
    <name type="common">Snakehead murrel</name>
    <name type="synonym">Ophicephalus striatus</name>
    <dbReference type="NCBI Taxonomy" id="64152"/>
    <lineage>
        <taxon>Eukaryota</taxon>
        <taxon>Metazoa</taxon>
        <taxon>Chordata</taxon>
        <taxon>Craniata</taxon>
        <taxon>Vertebrata</taxon>
        <taxon>Euteleostomi</taxon>
        <taxon>Actinopterygii</taxon>
        <taxon>Neopterygii</taxon>
        <taxon>Teleostei</taxon>
        <taxon>Neoteleostei</taxon>
        <taxon>Acanthomorphata</taxon>
        <taxon>Anabantaria</taxon>
        <taxon>Anabantiformes</taxon>
        <taxon>Channoidei</taxon>
        <taxon>Channidae</taxon>
        <taxon>Channa</taxon>
    </lineage>
</organism>
<evidence type="ECO:0000313" key="3">
    <source>
        <dbReference type="Proteomes" id="UP001187415"/>
    </source>
</evidence>